<protein>
    <recommendedName>
        <fullName evidence="6">Galactose oxidase kelch beta-propeller</fullName>
    </recommendedName>
</protein>
<reference evidence="4 5" key="2">
    <citation type="submission" date="2015-05" db="EMBL/GenBank/DDBJ databases">
        <authorList>
            <person name="Morales-Cruz A."/>
            <person name="Amrine K.C."/>
            <person name="Cantu D."/>
        </authorList>
    </citation>
    <scope>NUCLEOTIDE SEQUENCE [LARGE SCALE GENOMIC DNA]</scope>
    <source>
        <strain evidence="4">UCRPC4</strain>
    </source>
</reference>
<feature type="compositionally biased region" description="Polar residues" evidence="1">
    <location>
        <begin position="720"/>
        <end position="751"/>
    </location>
</feature>
<feature type="signal peptide" evidence="3">
    <location>
        <begin position="1"/>
        <end position="22"/>
    </location>
</feature>
<evidence type="ECO:0000313" key="5">
    <source>
        <dbReference type="Proteomes" id="UP000053317"/>
    </source>
</evidence>
<reference evidence="4 5" key="1">
    <citation type="submission" date="2015-05" db="EMBL/GenBank/DDBJ databases">
        <title>Distinctive expansion of gene families associated with plant cell wall degradation and secondary metabolism in the genomes of grapevine trunk pathogens.</title>
        <authorList>
            <person name="Lawrence D.P."/>
            <person name="Travadon R."/>
            <person name="Rolshausen P.E."/>
            <person name="Baumgartner K."/>
        </authorList>
    </citation>
    <scope>NUCLEOTIDE SEQUENCE [LARGE SCALE GENOMIC DNA]</scope>
    <source>
        <strain evidence="4">UCRPC4</strain>
    </source>
</reference>
<feature type="compositionally biased region" description="Polar residues" evidence="1">
    <location>
        <begin position="290"/>
        <end position="299"/>
    </location>
</feature>
<feature type="region of interest" description="Disordered" evidence="1">
    <location>
        <begin position="776"/>
        <end position="878"/>
    </location>
</feature>
<evidence type="ECO:0008006" key="6">
    <source>
        <dbReference type="Google" id="ProtNLM"/>
    </source>
</evidence>
<dbReference type="OrthoDB" id="205993at2759"/>
<dbReference type="SUPFAM" id="SSF50965">
    <property type="entry name" value="Galactose oxidase, central domain"/>
    <property type="match status" value="1"/>
</dbReference>
<feature type="transmembrane region" description="Helical" evidence="2">
    <location>
        <begin position="463"/>
        <end position="486"/>
    </location>
</feature>
<name>A0A0G2GLK8_PHACM</name>
<feature type="compositionally biased region" description="Polar residues" evidence="1">
    <location>
        <begin position="800"/>
        <end position="819"/>
    </location>
</feature>
<feature type="compositionally biased region" description="Low complexity" evidence="1">
    <location>
        <begin position="1091"/>
        <end position="1102"/>
    </location>
</feature>
<keyword evidence="3" id="KW-0732">Signal</keyword>
<sequence>MLFNPRSTAVRALLAFATTGAAIKLPYTPTHILLDDNDGTAWVFAPETSSSQVRLSALDISDTITTSDTPASVVYSLLPFLNGSAAAGFTPVINDNGTISVLTGDCTKGPEDSTVWQFVPDSDNKNGTWYEENAAVDSGMSDDGVPYGSNFLSAGFLFPTSADAADTDLYVFGGMCPDNGTSEDVSTWTSSASYSDKMLLLSPASTGQSTEGEVDSWDISLSTARGGPIAEAGFTITPLTPTYSNGSSDSSEEAQNFVLIGGHTAEAFINMSQVALFALPEQSWSFISVDQPSADSQTELTRRSSSDSSTVEPRSGHTALLSPDGDHIIVLGGWVGDINTPATPQLAILELGSGYGGSGDWSWTIPSVDSSPFSDTHGIYGHGAAMLPGGIMLVMGGYSISSSSSRVKGRRSDSTDTTNNNMYLFNTTSKTWISSYTNPSNSNSSDSSKSGSSSGSHSTSQKVGLGAGVALGCSALAGLFAVYLWYSRRLRRKREAREKELYNLAINAARYDPEAQDGVKERRYPEMQSVATVKRKPVPNSYSSSQRPPVLPLPHQSRAEGEEVGSGERDAERSGLLVDIPSPTRGLRRNLHGRQPPSSTFGPVGRSGIHTIDERAEYEDSSSGKRVEPGDPSSMNPNRYSDPFKDPPPDLGPMPSSVERTPSTAKRQRMEEIQGWVDDWTAAAAAMDLSRNASMMSRSQSHSHSHSTSGRGSPEKNDRTGSNLSDASIYSTTSWQRSNIGSLKRNGSTRSVSAGYAQQLFAGAAAAMGKMYTAASGQETNDQATSSAPSHSTPGWRRSASLTMKPSHTFSSQATTMRPSTAEAAAHTESESLLRTHLDGVTNKSSSDDTFATPPESPVKERPPRMTPSYTYSSLLPSNTSTDFGPAISYHKRSALGFLGSVKRALTGTAIPTTSYSPNNNGISSVKRRVEEYESRSSSSSPTKRYNPTTIRQSPTKEMTETSSLNRPGSPRRTASAHATFWRGRKGRKGWADTPGDSENPNIPHETERPLAPDDEEAEWDVERAVQDRLVQVMFTIPKSRLRVVNAHETDKLSISDVDFEGGENPNGMDVRDLKGKGREENNALLSSRPEQSGESSQVEGQESGGIGDGNDRRLQTL</sequence>
<keyword evidence="2" id="KW-1133">Transmembrane helix</keyword>
<dbReference type="InterPro" id="IPR015915">
    <property type="entry name" value="Kelch-typ_b-propeller"/>
</dbReference>
<comment type="caution">
    <text evidence="4">The sequence shown here is derived from an EMBL/GenBank/DDBJ whole genome shotgun (WGS) entry which is preliminary data.</text>
</comment>
<evidence type="ECO:0000256" key="2">
    <source>
        <dbReference type="SAM" id="Phobius"/>
    </source>
</evidence>
<feature type="region of interest" description="Disordered" evidence="1">
    <location>
        <begin position="290"/>
        <end position="318"/>
    </location>
</feature>
<feature type="chain" id="PRO_5002544733" description="Galactose oxidase kelch beta-propeller" evidence="3">
    <location>
        <begin position="23"/>
        <end position="1118"/>
    </location>
</feature>
<dbReference type="EMBL" id="LCWF01000137">
    <property type="protein sequence ID" value="KKY17785.1"/>
    <property type="molecule type" value="Genomic_DNA"/>
</dbReference>
<dbReference type="InterPro" id="IPR011043">
    <property type="entry name" value="Gal_Oxase/kelch_b-propeller"/>
</dbReference>
<accession>A0A0G2GLK8</accession>
<gene>
    <name evidence="4" type="ORF">UCRPC4_g05418</name>
</gene>
<feature type="compositionally biased region" description="Basic and acidic residues" evidence="1">
    <location>
        <begin position="557"/>
        <end position="573"/>
    </location>
</feature>
<dbReference type="Gene3D" id="2.120.10.80">
    <property type="entry name" value="Kelch-type beta propeller"/>
    <property type="match status" value="1"/>
</dbReference>
<feature type="region of interest" description="Disordered" evidence="1">
    <location>
        <begin position="517"/>
        <end position="672"/>
    </location>
</feature>
<feature type="region of interest" description="Disordered" evidence="1">
    <location>
        <begin position="913"/>
        <end position="1016"/>
    </location>
</feature>
<feature type="region of interest" description="Disordered" evidence="1">
    <location>
        <begin position="436"/>
        <end position="461"/>
    </location>
</feature>
<feature type="region of interest" description="Disordered" evidence="1">
    <location>
        <begin position="402"/>
        <end position="422"/>
    </location>
</feature>
<feature type="compositionally biased region" description="Polar residues" evidence="1">
    <location>
        <begin position="776"/>
        <end position="793"/>
    </location>
</feature>
<evidence type="ECO:0000256" key="1">
    <source>
        <dbReference type="SAM" id="MobiDB-lite"/>
    </source>
</evidence>
<keyword evidence="2" id="KW-0812">Transmembrane</keyword>
<keyword evidence="5" id="KW-1185">Reference proteome</keyword>
<keyword evidence="2" id="KW-0472">Membrane</keyword>
<dbReference type="Proteomes" id="UP000053317">
    <property type="component" value="Unassembled WGS sequence"/>
</dbReference>
<feature type="region of interest" description="Disordered" evidence="1">
    <location>
        <begin position="691"/>
        <end position="751"/>
    </location>
</feature>
<feature type="compositionally biased region" description="Low complexity" evidence="1">
    <location>
        <begin position="694"/>
        <end position="712"/>
    </location>
</feature>
<feature type="compositionally biased region" description="Basic and acidic residues" evidence="1">
    <location>
        <begin position="1070"/>
        <end position="1082"/>
    </location>
</feature>
<feature type="compositionally biased region" description="Basic and acidic residues" evidence="1">
    <location>
        <begin position="826"/>
        <end position="838"/>
    </location>
</feature>
<feature type="compositionally biased region" description="Polar residues" evidence="1">
    <location>
        <begin position="942"/>
        <end position="967"/>
    </location>
</feature>
<proteinExistence type="predicted"/>
<feature type="compositionally biased region" description="Polar residues" evidence="1">
    <location>
        <begin position="868"/>
        <end position="878"/>
    </location>
</feature>
<feature type="compositionally biased region" description="Low complexity" evidence="1">
    <location>
        <begin position="436"/>
        <end position="460"/>
    </location>
</feature>
<dbReference type="AlphaFoldDB" id="A0A0G2GLK8"/>
<feature type="region of interest" description="Disordered" evidence="1">
    <location>
        <begin position="1057"/>
        <end position="1118"/>
    </location>
</feature>
<evidence type="ECO:0000313" key="4">
    <source>
        <dbReference type="EMBL" id="KKY17785.1"/>
    </source>
</evidence>
<organism evidence="4 5">
    <name type="scientific">Phaeomoniella chlamydospora</name>
    <name type="common">Phaeoacremonium chlamydosporum</name>
    <dbReference type="NCBI Taxonomy" id="158046"/>
    <lineage>
        <taxon>Eukaryota</taxon>
        <taxon>Fungi</taxon>
        <taxon>Dikarya</taxon>
        <taxon>Ascomycota</taxon>
        <taxon>Pezizomycotina</taxon>
        <taxon>Eurotiomycetes</taxon>
        <taxon>Chaetothyriomycetidae</taxon>
        <taxon>Phaeomoniellales</taxon>
        <taxon>Phaeomoniellaceae</taxon>
        <taxon>Phaeomoniella</taxon>
    </lineage>
</organism>
<feature type="compositionally biased region" description="Polar residues" evidence="1">
    <location>
        <begin position="913"/>
        <end position="923"/>
    </location>
</feature>
<evidence type="ECO:0000256" key="3">
    <source>
        <dbReference type="SAM" id="SignalP"/>
    </source>
</evidence>